<feature type="transmembrane region" description="Helical" evidence="1">
    <location>
        <begin position="65"/>
        <end position="83"/>
    </location>
</feature>
<dbReference type="Proteomes" id="UP001172457">
    <property type="component" value="Chromosome 5"/>
</dbReference>
<dbReference type="EMBL" id="JARYMX010000005">
    <property type="protein sequence ID" value="KAJ9549748.1"/>
    <property type="molecule type" value="Genomic_DNA"/>
</dbReference>
<evidence type="ECO:0000256" key="1">
    <source>
        <dbReference type="SAM" id="Phobius"/>
    </source>
</evidence>
<keyword evidence="3" id="KW-1185">Reference proteome</keyword>
<keyword evidence="1" id="KW-0472">Membrane</keyword>
<organism evidence="2 3">
    <name type="scientific">Centaurea solstitialis</name>
    <name type="common">yellow star-thistle</name>
    <dbReference type="NCBI Taxonomy" id="347529"/>
    <lineage>
        <taxon>Eukaryota</taxon>
        <taxon>Viridiplantae</taxon>
        <taxon>Streptophyta</taxon>
        <taxon>Embryophyta</taxon>
        <taxon>Tracheophyta</taxon>
        <taxon>Spermatophyta</taxon>
        <taxon>Magnoliopsida</taxon>
        <taxon>eudicotyledons</taxon>
        <taxon>Gunneridae</taxon>
        <taxon>Pentapetalae</taxon>
        <taxon>asterids</taxon>
        <taxon>campanulids</taxon>
        <taxon>Asterales</taxon>
        <taxon>Asteraceae</taxon>
        <taxon>Carduoideae</taxon>
        <taxon>Cardueae</taxon>
        <taxon>Centaureinae</taxon>
        <taxon>Centaurea</taxon>
    </lineage>
</organism>
<proteinExistence type="predicted"/>
<protein>
    <submittedName>
        <fullName evidence="2">Uncharacterized protein</fullName>
    </submittedName>
</protein>
<evidence type="ECO:0000313" key="3">
    <source>
        <dbReference type="Proteomes" id="UP001172457"/>
    </source>
</evidence>
<keyword evidence="1" id="KW-0812">Transmembrane</keyword>
<accession>A0AA38SW39</accession>
<name>A0AA38SW39_9ASTR</name>
<reference evidence="2" key="1">
    <citation type="submission" date="2023-03" db="EMBL/GenBank/DDBJ databases">
        <title>Chromosome-scale reference genome and RAD-based genetic map of yellow starthistle (Centaurea solstitialis) reveal putative structural variation and QTLs associated with invader traits.</title>
        <authorList>
            <person name="Reatini B."/>
            <person name="Cang F.A."/>
            <person name="Jiang Q."/>
            <person name="Mckibben M.T.W."/>
            <person name="Barker M.S."/>
            <person name="Rieseberg L.H."/>
            <person name="Dlugosch K.M."/>
        </authorList>
    </citation>
    <scope>NUCLEOTIDE SEQUENCE</scope>
    <source>
        <strain evidence="2">CAN-66</strain>
        <tissue evidence="2">Leaf</tissue>
    </source>
</reference>
<dbReference type="AlphaFoldDB" id="A0AA38SW39"/>
<sequence length="99" mass="11462">MRDPAPNNLPKDPHPLPQKASLLESDTSRKLANIFHFRFLNLLRSLRPPHDLSNTTHFPLRFTDITNSIPFITYICLLTILYLNSFKTLPTIRAHQVMP</sequence>
<comment type="caution">
    <text evidence="2">The sequence shown here is derived from an EMBL/GenBank/DDBJ whole genome shotgun (WGS) entry which is preliminary data.</text>
</comment>
<keyword evidence="1" id="KW-1133">Transmembrane helix</keyword>
<evidence type="ECO:0000313" key="2">
    <source>
        <dbReference type="EMBL" id="KAJ9549748.1"/>
    </source>
</evidence>
<gene>
    <name evidence="2" type="ORF">OSB04_022291</name>
</gene>